<dbReference type="EMBL" id="CAEY01000114">
    <property type="status" value="NOT_ANNOTATED_CDS"/>
    <property type="molecule type" value="Genomic_DNA"/>
</dbReference>
<reference evidence="2" key="1">
    <citation type="submission" date="2011-08" db="EMBL/GenBank/DDBJ databases">
        <authorList>
            <person name="Rombauts S."/>
        </authorList>
    </citation>
    <scope>NUCLEOTIDE SEQUENCE</scope>
    <source>
        <strain evidence="2">London</strain>
    </source>
</reference>
<protein>
    <submittedName>
        <fullName evidence="1">Uncharacterized protein</fullName>
    </submittedName>
</protein>
<dbReference type="EnsemblMetazoa" id="tetur12g01530.1">
    <property type="protein sequence ID" value="tetur12g01530.1"/>
    <property type="gene ID" value="tetur12g01530"/>
</dbReference>
<organism evidence="1 2">
    <name type="scientific">Tetranychus urticae</name>
    <name type="common">Two-spotted spider mite</name>
    <dbReference type="NCBI Taxonomy" id="32264"/>
    <lineage>
        <taxon>Eukaryota</taxon>
        <taxon>Metazoa</taxon>
        <taxon>Ecdysozoa</taxon>
        <taxon>Arthropoda</taxon>
        <taxon>Chelicerata</taxon>
        <taxon>Arachnida</taxon>
        <taxon>Acari</taxon>
        <taxon>Acariformes</taxon>
        <taxon>Trombidiformes</taxon>
        <taxon>Prostigmata</taxon>
        <taxon>Eleutherengona</taxon>
        <taxon>Raphignathae</taxon>
        <taxon>Tetranychoidea</taxon>
        <taxon>Tetranychidae</taxon>
        <taxon>Tetranychus</taxon>
    </lineage>
</organism>
<dbReference type="HOGENOM" id="CLU_3419649_0_0_1"/>
<keyword evidence="2" id="KW-1185">Reference proteome</keyword>
<dbReference type="Proteomes" id="UP000015104">
    <property type="component" value="Unassembled WGS sequence"/>
</dbReference>
<accession>T1KII9</accession>
<proteinExistence type="predicted"/>
<dbReference type="AlphaFoldDB" id="T1KII9"/>
<sequence length="25" mass="2844">MAQMGVQLALLKECQRLSKNVQKLI</sequence>
<evidence type="ECO:0000313" key="1">
    <source>
        <dbReference type="EnsemblMetazoa" id="tetur12g01530.1"/>
    </source>
</evidence>
<name>T1KII9_TETUR</name>
<evidence type="ECO:0000313" key="2">
    <source>
        <dbReference type="Proteomes" id="UP000015104"/>
    </source>
</evidence>
<reference evidence="1" key="2">
    <citation type="submission" date="2015-06" db="UniProtKB">
        <authorList>
            <consortium name="EnsemblMetazoa"/>
        </authorList>
    </citation>
    <scope>IDENTIFICATION</scope>
</reference>